<dbReference type="SUPFAM" id="SSF52518">
    <property type="entry name" value="Thiamin diphosphate-binding fold (THDP-binding)"/>
    <property type="match status" value="1"/>
</dbReference>
<dbReference type="EMBL" id="FLUP01000001">
    <property type="protein sequence ID" value="SBW04898.1"/>
    <property type="molecule type" value="Genomic_DNA"/>
</dbReference>
<dbReference type="GeneID" id="72383777"/>
<evidence type="ECO:0000256" key="1">
    <source>
        <dbReference type="ARBA" id="ARBA00023002"/>
    </source>
</evidence>
<sequence length="276" mass="29302">MAQAISRSLLNKEALPLMWCAGCGNGIVLNALLCAMDELNLKKEDVLVVTGIGCWGKADDYISANALHTTHGRALTFATGAKAANPNLHVIVLMGDGDGTTIGGNHLIHTARRNMDLTAIIVNNLNYGMTGGQYSATTPNGAITSTSVGGNPERGFDVCDLVRAAGANFVARESVTSGMRLKNRIVAGIQKKGFSLIEAMSPCSTLFGPRNKMKQPVDMLRNLKEKAVSQAKFDSIENAADLGYFVTGVIADKDVHDFNTRYEAERAVITAAKGGK</sequence>
<dbReference type="Pfam" id="PF02775">
    <property type="entry name" value="TPP_enzyme_C"/>
    <property type="match status" value="1"/>
</dbReference>
<protein>
    <submittedName>
        <fullName evidence="3">2-oxoglutarate synthase subunit KorB</fullName>
        <ecNumber evidence="3">1.2.7.3</ecNumber>
    </submittedName>
</protein>
<accession>A0A212JZU5</accession>
<evidence type="ECO:0000313" key="3">
    <source>
        <dbReference type="EMBL" id="SBW04898.1"/>
    </source>
</evidence>
<dbReference type="InterPro" id="IPR011766">
    <property type="entry name" value="TPP_enzyme_TPP-bd"/>
</dbReference>
<name>A0A212JZU5_9BACT</name>
<gene>
    <name evidence="3" type="primary">korB</name>
    <name evidence="3" type="ORF">KM92DES2_11986</name>
</gene>
<dbReference type="PANTHER" id="PTHR48084:SF1">
    <property type="entry name" value="2-OXOGLUTARATE SYNTHASE SUBUNIT KORB"/>
    <property type="match status" value="1"/>
</dbReference>
<dbReference type="CDD" id="cd03375">
    <property type="entry name" value="TPP_OGFOR"/>
    <property type="match status" value="1"/>
</dbReference>
<dbReference type="GO" id="GO:0047553">
    <property type="term" value="F:2-oxoglutarate synthase activity"/>
    <property type="evidence" value="ECO:0007669"/>
    <property type="project" value="UniProtKB-EC"/>
</dbReference>
<dbReference type="InterPro" id="IPR029061">
    <property type="entry name" value="THDP-binding"/>
</dbReference>
<dbReference type="EC" id="1.2.7.3" evidence="3"/>
<reference evidence="3" key="1">
    <citation type="submission" date="2016-04" db="EMBL/GenBank/DDBJ databases">
        <authorList>
            <person name="Evans L.H."/>
            <person name="Alamgir A."/>
            <person name="Owens N."/>
            <person name="Weber N.D."/>
            <person name="Virtaneva K."/>
            <person name="Barbian K."/>
            <person name="Babar A."/>
            <person name="Rosenke K."/>
        </authorList>
    </citation>
    <scope>NUCLEOTIDE SEQUENCE</scope>
    <source>
        <strain evidence="3">92-2</strain>
    </source>
</reference>
<feature type="domain" description="Thiamine pyrophosphate enzyme TPP-binding" evidence="2">
    <location>
        <begin position="58"/>
        <end position="198"/>
    </location>
</feature>
<evidence type="ECO:0000259" key="2">
    <source>
        <dbReference type="Pfam" id="PF02775"/>
    </source>
</evidence>
<dbReference type="GO" id="GO:0030976">
    <property type="term" value="F:thiamine pyrophosphate binding"/>
    <property type="evidence" value="ECO:0007669"/>
    <property type="project" value="InterPro"/>
</dbReference>
<dbReference type="Gene3D" id="3.40.50.970">
    <property type="match status" value="1"/>
</dbReference>
<organism evidence="3">
    <name type="scientific">uncultured Desulfovibrio sp</name>
    <dbReference type="NCBI Taxonomy" id="167968"/>
    <lineage>
        <taxon>Bacteria</taxon>
        <taxon>Pseudomonadati</taxon>
        <taxon>Thermodesulfobacteriota</taxon>
        <taxon>Desulfovibrionia</taxon>
        <taxon>Desulfovibrionales</taxon>
        <taxon>Desulfovibrionaceae</taxon>
        <taxon>Desulfovibrio</taxon>
        <taxon>environmental samples</taxon>
    </lineage>
</organism>
<dbReference type="RefSeq" id="WP_022659691.1">
    <property type="nucleotide sequence ID" value="NZ_CABSIF010000001.1"/>
</dbReference>
<dbReference type="PANTHER" id="PTHR48084">
    <property type="entry name" value="2-OXOGLUTARATE OXIDOREDUCTASE SUBUNIT KORB-RELATED"/>
    <property type="match status" value="1"/>
</dbReference>
<proteinExistence type="predicted"/>
<dbReference type="InterPro" id="IPR051457">
    <property type="entry name" value="2-oxoacid:Fd_oxidoreductase"/>
</dbReference>
<keyword evidence="1 3" id="KW-0560">Oxidoreductase</keyword>
<dbReference type="AlphaFoldDB" id="A0A212JZU5"/>
<dbReference type="GO" id="GO:0045333">
    <property type="term" value="P:cellular respiration"/>
    <property type="evidence" value="ECO:0007669"/>
    <property type="project" value="UniProtKB-ARBA"/>
</dbReference>
<dbReference type="GO" id="GO:0044281">
    <property type="term" value="P:small molecule metabolic process"/>
    <property type="evidence" value="ECO:0007669"/>
    <property type="project" value="UniProtKB-ARBA"/>
</dbReference>